<dbReference type="OrthoDB" id="2896980at2759"/>
<accession>A0A179V576</accession>
<evidence type="ECO:0000313" key="3">
    <source>
        <dbReference type="Proteomes" id="UP000002038"/>
    </source>
</evidence>
<reference evidence="3" key="1">
    <citation type="journal article" date="2015" name="PLoS Genet.">
        <title>The dynamic genome and transcriptome of the human fungal pathogen Blastomyces and close relative Emmonsia.</title>
        <authorList>
            <person name="Munoz J.F."/>
            <person name="Gauthier G.M."/>
            <person name="Desjardins C.A."/>
            <person name="Gallo J.E."/>
            <person name="Holder J."/>
            <person name="Sullivan T.D."/>
            <person name="Marty A.J."/>
            <person name="Carmen J.C."/>
            <person name="Chen Z."/>
            <person name="Ding L."/>
            <person name="Gujja S."/>
            <person name="Magrini V."/>
            <person name="Misas E."/>
            <person name="Mitreva M."/>
            <person name="Priest M."/>
            <person name="Saif S."/>
            <person name="Whiston E.A."/>
            <person name="Young S."/>
            <person name="Zeng Q."/>
            <person name="Goldman W.E."/>
            <person name="Mardis E.R."/>
            <person name="Taylor J.W."/>
            <person name="McEwen J.G."/>
            <person name="Clay O.K."/>
            <person name="Klein B.S."/>
            <person name="Cuomo C.A."/>
        </authorList>
    </citation>
    <scope>NUCLEOTIDE SEQUENCE [LARGE SCALE GENOMIC DNA]</scope>
    <source>
        <strain evidence="3">SLH14081</strain>
    </source>
</reference>
<evidence type="ECO:0000313" key="2">
    <source>
        <dbReference type="EMBL" id="OAT14599.1"/>
    </source>
</evidence>
<protein>
    <submittedName>
        <fullName evidence="2">Uncharacterized protein</fullName>
    </submittedName>
</protein>
<dbReference type="RefSeq" id="XP_031581560.1">
    <property type="nucleotide sequence ID" value="XM_031725700.1"/>
</dbReference>
<feature type="compositionally biased region" description="Basic and acidic residues" evidence="1">
    <location>
        <begin position="118"/>
        <end position="127"/>
    </location>
</feature>
<name>A0A179V576_BLAGS</name>
<dbReference type="VEuPathDB" id="FungiDB:BDBG_18119"/>
<dbReference type="KEGG" id="bgh:BDBG_18119"/>
<dbReference type="STRING" id="559298.A0A179V576"/>
<proteinExistence type="predicted"/>
<sequence length="141" mass="15886">MPPFSLKVIYQVARNRLPTNASSLLERMPLVEKSHLLHTESDVIRASIQYLLHPINVATIQLISSSGHLFCRGEAREGEFKNTQVLHWNDFKDAVSDQNNAKAMVDSAYAAYFSSQRTQDEHQDAGSRKPSPNGKKGHAYY</sequence>
<feature type="region of interest" description="Disordered" evidence="1">
    <location>
        <begin position="115"/>
        <end position="141"/>
    </location>
</feature>
<dbReference type="EMBL" id="GG657539">
    <property type="protein sequence ID" value="OAT14599.1"/>
    <property type="molecule type" value="Genomic_DNA"/>
</dbReference>
<organism evidence="2 3">
    <name type="scientific">Blastomyces gilchristii (strain SLH14081)</name>
    <name type="common">Blastomyces dermatitidis</name>
    <dbReference type="NCBI Taxonomy" id="559298"/>
    <lineage>
        <taxon>Eukaryota</taxon>
        <taxon>Fungi</taxon>
        <taxon>Dikarya</taxon>
        <taxon>Ascomycota</taxon>
        <taxon>Pezizomycotina</taxon>
        <taxon>Eurotiomycetes</taxon>
        <taxon>Eurotiomycetidae</taxon>
        <taxon>Onygenales</taxon>
        <taxon>Ajellomycetaceae</taxon>
        <taxon>Blastomyces</taxon>
    </lineage>
</organism>
<keyword evidence="3" id="KW-1185">Reference proteome</keyword>
<gene>
    <name evidence="2" type="ORF">BDBG_18119</name>
</gene>
<dbReference type="Proteomes" id="UP000002038">
    <property type="component" value="Unassembled WGS sequence"/>
</dbReference>
<dbReference type="GeneID" id="42529595"/>
<evidence type="ECO:0000256" key="1">
    <source>
        <dbReference type="SAM" id="MobiDB-lite"/>
    </source>
</evidence>
<dbReference type="AlphaFoldDB" id="A0A179V576"/>